<sequence>MKEIVPKDHRVHIHCFTDAPAFRLRLPRVLPKSPYRCDGGTTFADQEHNIRIPYNHDPNLVRIAMTIPAVGRSDPSGSRTPRATYEIAATPPGFT</sequence>
<reference evidence="2" key="1">
    <citation type="journal article" date="2017" name="Nat. Ecol. Evol.">
        <title>Genome expansion and lineage-specific genetic innovations in the forest pathogenic fungi Armillaria.</title>
        <authorList>
            <person name="Sipos G."/>
            <person name="Prasanna A.N."/>
            <person name="Walter M.C."/>
            <person name="O'Connor E."/>
            <person name="Balint B."/>
            <person name="Krizsan K."/>
            <person name="Kiss B."/>
            <person name="Hess J."/>
            <person name="Varga T."/>
            <person name="Slot J."/>
            <person name="Riley R."/>
            <person name="Boka B."/>
            <person name="Rigling D."/>
            <person name="Barry K."/>
            <person name="Lee J."/>
            <person name="Mihaltcheva S."/>
            <person name="LaButti K."/>
            <person name="Lipzen A."/>
            <person name="Waldron R."/>
            <person name="Moloney N.M."/>
            <person name="Sperisen C."/>
            <person name="Kredics L."/>
            <person name="Vagvoelgyi C."/>
            <person name="Patrignani A."/>
            <person name="Fitzpatrick D."/>
            <person name="Nagy I."/>
            <person name="Doyle S."/>
            <person name="Anderson J.B."/>
            <person name="Grigoriev I.V."/>
            <person name="Gueldener U."/>
            <person name="Muensterkoetter M."/>
            <person name="Nagy L.G."/>
        </authorList>
    </citation>
    <scope>NUCLEOTIDE SEQUENCE [LARGE SCALE GENOMIC DNA]</scope>
    <source>
        <strain evidence="2">Ar21-2</strain>
    </source>
</reference>
<dbReference type="Proteomes" id="UP000217790">
    <property type="component" value="Unassembled WGS sequence"/>
</dbReference>
<gene>
    <name evidence="1" type="ORF">ARMGADRAFT_1163959</name>
</gene>
<dbReference type="EMBL" id="KZ293652">
    <property type="protein sequence ID" value="PBK95363.1"/>
    <property type="molecule type" value="Genomic_DNA"/>
</dbReference>
<evidence type="ECO:0000313" key="1">
    <source>
        <dbReference type="EMBL" id="PBK95363.1"/>
    </source>
</evidence>
<name>A0A2H3E481_ARMGA</name>
<dbReference type="OrthoDB" id="10478019at2759"/>
<keyword evidence="2" id="KW-1185">Reference proteome</keyword>
<organism evidence="1 2">
    <name type="scientific">Armillaria gallica</name>
    <name type="common">Bulbous honey fungus</name>
    <name type="synonym">Armillaria bulbosa</name>
    <dbReference type="NCBI Taxonomy" id="47427"/>
    <lineage>
        <taxon>Eukaryota</taxon>
        <taxon>Fungi</taxon>
        <taxon>Dikarya</taxon>
        <taxon>Basidiomycota</taxon>
        <taxon>Agaricomycotina</taxon>
        <taxon>Agaricomycetes</taxon>
        <taxon>Agaricomycetidae</taxon>
        <taxon>Agaricales</taxon>
        <taxon>Marasmiineae</taxon>
        <taxon>Physalacriaceae</taxon>
        <taxon>Armillaria</taxon>
    </lineage>
</organism>
<dbReference type="AlphaFoldDB" id="A0A2H3E481"/>
<evidence type="ECO:0000313" key="2">
    <source>
        <dbReference type="Proteomes" id="UP000217790"/>
    </source>
</evidence>
<protein>
    <submittedName>
        <fullName evidence="1">Uncharacterized protein</fullName>
    </submittedName>
</protein>
<proteinExistence type="predicted"/>
<dbReference type="InParanoid" id="A0A2H3E481"/>
<accession>A0A2H3E481</accession>